<organism evidence="1 2">
    <name type="scientific">Cymbomonas tetramitiformis</name>
    <dbReference type="NCBI Taxonomy" id="36881"/>
    <lineage>
        <taxon>Eukaryota</taxon>
        <taxon>Viridiplantae</taxon>
        <taxon>Chlorophyta</taxon>
        <taxon>Pyramimonadophyceae</taxon>
        <taxon>Pyramimonadales</taxon>
        <taxon>Pyramimonadaceae</taxon>
        <taxon>Cymbomonas</taxon>
    </lineage>
</organism>
<name>A0AAE0H1H7_9CHLO</name>
<evidence type="ECO:0000313" key="2">
    <source>
        <dbReference type="Proteomes" id="UP001190700"/>
    </source>
</evidence>
<sequence>MVVFSVGQGEIAHQLRRVGFREQILCNPPFLSAASCKGRTTDEGTSALVGGETGLEIYPAICQSIRRSKPPLLADGGILIVQLPGGARAARQVSQLCQQEGFLVKETRSDDRGIARCMLLCMDCQTSGKF</sequence>
<evidence type="ECO:0000313" key="1">
    <source>
        <dbReference type="EMBL" id="KAK3288131.1"/>
    </source>
</evidence>
<dbReference type="AlphaFoldDB" id="A0AAE0H1H7"/>
<accession>A0AAE0H1H7</accession>
<protein>
    <submittedName>
        <fullName evidence="1">Uncharacterized protein</fullName>
    </submittedName>
</protein>
<dbReference type="SUPFAM" id="SSF53335">
    <property type="entry name" value="S-adenosyl-L-methionine-dependent methyltransferases"/>
    <property type="match status" value="1"/>
</dbReference>
<dbReference type="Proteomes" id="UP001190700">
    <property type="component" value="Unassembled WGS sequence"/>
</dbReference>
<reference evidence="1 2" key="1">
    <citation type="journal article" date="2015" name="Genome Biol. Evol.">
        <title>Comparative Genomics of a Bacterivorous Green Alga Reveals Evolutionary Causalities and Consequences of Phago-Mixotrophic Mode of Nutrition.</title>
        <authorList>
            <person name="Burns J.A."/>
            <person name="Paasch A."/>
            <person name="Narechania A."/>
            <person name="Kim E."/>
        </authorList>
    </citation>
    <scope>NUCLEOTIDE SEQUENCE [LARGE SCALE GENOMIC DNA]</scope>
    <source>
        <strain evidence="1 2">PLY_AMNH</strain>
    </source>
</reference>
<dbReference type="EMBL" id="LGRX02000593">
    <property type="protein sequence ID" value="KAK3288131.1"/>
    <property type="molecule type" value="Genomic_DNA"/>
</dbReference>
<gene>
    <name evidence="1" type="ORF">CYMTET_4383</name>
</gene>
<keyword evidence="2" id="KW-1185">Reference proteome</keyword>
<dbReference type="Gene3D" id="3.40.50.150">
    <property type="entry name" value="Vaccinia Virus protein VP39"/>
    <property type="match status" value="1"/>
</dbReference>
<proteinExistence type="predicted"/>
<dbReference type="InterPro" id="IPR029063">
    <property type="entry name" value="SAM-dependent_MTases_sf"/>
</dbReference>
<comment type="caution">
    <text evidence="1">The sequence shown here is derived from an EMBL/GenBank/DDBJ whole genome shotgun (WGS) entry which is preliminary data.</text>
</comment>